<reference evidence="7 8" key="1">
    <citation type="submission" date="2020-10" db="EMBL/GenBank/DDBJ databases">
        <title>Streptomyces ferrugineus complate genome analysis.</title>
        <authorList>
            <person name="Anwar N."/>
        </authorList>
    </citation>
    <scope>NUCLEOTIDE SEQUENCE [LARGE SCALE GENOMIC DNA]</scope>
    <source>
        <strain evidence="7 8">CCTCC AA2014009</strain>
    </source>
</reference>
<dbReference type="Gene3D" id="3.20.20.70">
    <property type="entry name" value="Aldolase class I"/>
    <property type="match status" value="1"/>
</dbReference>
<feature type="region of interest" description="Disordered" evidence="5">
    <location>
        <begin position="192"/>
        <end position="219"/>
    </location>
</feature>
<accession>A0A7M2SZI6</accession>
<dbReference type="SFLD" id="SFLDG01386">
    <property type="entry name" value="main_SPASM_domain-containing"/>
    <property type="match status" value="1"/>
</dbReference>
<dbReference type="CDD" id="cd01335">
    <property type="entry name" value="Radical_SAM"/>
    <property type="match status" value="1"/>
</dbReference>
<dbReference type="SFLD" id="SFLDS00029">
    <property type="entry name" value="Radical_SAM"/>
    <property type="match status" value="1"/>
</dbReference>
<dbReference type="InterPro" id="IPR013785">
    <property type="entry name" value="Aldolase_TIM"/>
</dbReference>
<dbReference type="GO" id="GO:0046872">
    <property type="term" value="F:metal ion binding"/>
    <property type="evidence" value="ECO:0007669"/>
    <property type="project" value="UniProtKB-KW"/>
</dbReference>
<sequence>MKIHSLCNLSCDYCYVYFAADQSWRQRPSMMPLDTVRRAADRIAEHALEHRLRSVRIILHGGEPLMVGRTHLSELLTVLHERLDPVVPFHCSLQSNGTLLDTNFLELLLDHRVDVAVSLDGAPAAHDRHRRFSDGRPSHPRVAAALKLLGHPRYRHLFVGLLCTVDLANDPVETYESLLRFEPPRVDFLLPHGTWGRPPPGVEDRTRPPHRPPDTETRGDRVPYAEWLMSVFDRWFDAPQQETRVRSFEELMSGLLGGAVNTEAFGLAPHDLVVVESDGTLEDSDSLKVVAPGAPVTGLDVFRHPFSDALRTEAMRRRQAGADGLGQVCRDCVFTDVCGGGLYTHRHHPTTGFANPSVYCADLAVLIAHIRRRMNHHLMRAPQ</sequence>
<dbReference type="SUPFAM" id="SSF102114">
    <property type="entry name" value="Radical SAM enzymes"/>
    <property type="match status" value="1"/>
</dbReference>
<dbReference type="GO" id="GO:0016491">
    <property type="term" value="F:oxidoreductase activity"/>
    <property type="evidence" value="ECO:0007669"/>
    <property type="project" value="InterPro"/>
</dbReference>
<dbReference type="InterPro" id="IPR007197">
    <property type="entry name" value="rSAM"/>
</dbReference>
<dbReference type="InterPro" id="IPR026335">
    <property type="entry name" value="rSAM_SPASM_FxsB"/>
</dbReference>
<dbReference type="NCBIfam" id="TIGR04269">
    <property type="entry name" value="SAM_SPASM_FxsB"/>
    <property type="match status" value="1"/>
</dbReference>
<evidence type="ECO:0000313" key="7">
    <source>
        <dbReference type="EMBL" id="QOV41289.1"/>
    </source>
</evidence>
<dbReference type="AlphaFoldDB" id="A0A7M2SZI6"/>
<evidence type="ECO:0000256" key="3">
    <source>
        <dbReference type="ARBA" id="ARBA00023004"/>
    </source>
</evidence>
<evidence type="ECO:0000259" key="6">
    <source>
        <dbReference type="PROSITE" id="PS51918"/>
    </source>
</evidence>
<proteinExistence type="predicted"/>
<feature type="domain" description="Radical SAM core" evidence="6">
    <location>
        <begin position="1"/>
        <end position="237"/>
    </location>
</feature>
<gene>
    <name evidence="7" type="ORF">IM697_25265</name>
</gene>
<name>A0A7M2SZI6_9ACTN</name>
<evidence type="ECO:0000313" key="8">
    <source>
        <dbReference type="Proteomes" id="UP000594205"/>
    </source>
</evidence>
<keyword evidence="2" id="KW-0479">Metal-binding</keyword>
<dbReference type="EMBL" id="CP063373">
    <property type="protein sequence ID" value="QOV41289.1"/>
    <property type="molecule type" value="Genomic_DNA"/>
</dbReference>
<dbReference type="PANTHER" id="PTHR43273:SF8">
    <property type="entry name" value="RADICAL SAM DOMAIN PROTEIN"/>
    <property type="match status" value="1"/>
</dbReference>
<protein>
    <submittedName>
        <fullName evidence="7">FxsB family radical SAM/SPASM domain protein</fullName>
    </submittedName>
</protein>
<dbReference type="GO" id="GO:0051536">
    <property type="term" value="F:iron-sulfur cluster binding"/>
    <property type="evidence" value="ECO:0007669"/>
    <property type="project" value="UniProtKB-KW"/>
</dbReference>
<dbReference type="SFLD" id="SFLDG01067">
    <property type="entry name" value="SPASM/twitch_domain_containing"/>
    <property type="match status" value="1"/>
</dbReference>
<keyword evidence="4" id="KW-0411">Iron-sulfur</keyword>
<feature type="compositionally biased region" description="Basic and acidic residues" evidence="5">
    <location>
        <begin position="202"/>
        <end position="219"/>
    </location>
</feature>
<dbReference type="Proteomes" id="UP000594205">
    <property type="component" value="Chromosome"/>
</dbReference>
<dbReference type="InterPro" id="IPR058240">
    <property type="entry name" value="rSAM_sf"/>
</dbReference>
<dbReference type="Pfam" id="PF04055">
    <property type="entry name" value="Radical_SAM"/>
    <property type="match status" value="1"/>
</dbReference>
<evidence type="ECO:0000256" key="4">
    <source>
        <dbReference type="ARBA" id="ARBA00023014"/>
    </source>
</evidence>
<dbReference type="KEGG" id="sfeu:IM697_25265"/>
<dbReference type="SFLD" id="SFLDG01072">
    <property type="entry name" value="dehydrogenase_like"/>
    <property type="match status" value="1"/>
</dbReference>
<dbReference type="PANTHER" id="PTHR43273">
    <property type="entry name" value="ANAEROBIC SULFATASE-MATURATING ENZYME HOMOLOG ASLB-RELATED"/>
    <property type="match status" value="1"/>
</dbReference>
<evidence type="ECO:0000256" key="2">
    <source>
        <dbReference type="ARBA" id="ARBA00022723"/>
    </source>
</evidence>
<keyword evidence="8" id="KW-1185">Reference proteome</keyword>
<evidence type="ECO:0000256" key="1">
    <source>
        <dbReference type="ARBA" id="ARBA00022691"/>
    </source>
</evidence>
<organism evidence="7 8">
    <name type="scientific">Streptomyces ferrugineus</name>
    <dbReference type="NCBI Taxonomy" id="1413221"/>
    <lineage>
        <taxon>Bacteria</taxon>
        <taxon>Bacillati</taxon>
        <taxon>Actinomycetota</taxon>
        <taxon>Actinomycetes</taxon>
        <taxon>Kitasatosporales</taxon>
        <taxon>Streptomycetaceae</taxon>
        <taxon>Streptomyces</taxon>
    </lineage>
</organism>
<keyword evidence="3" id="KW-0408">Iron</keyword>
<dbReference type="InterPro" id="IPR023867">
    <property type="entry name" value="Sulphatase_maturase_rSAM"/>
</dbReference>
<evidence type="ECO:0000256" key="5">
    <source>
        <dbReference type="SAM" id="MobiDB-lite"/>
    </source>
</evidence>
<dbReference type="PROSITE" id="PS51918">
    <property type="entry name" value="RADICAL_SAM"/>
    <property type="match status" value="1"/>
</dbReference>
<keyword evidence="1" id="KW-0949">S-adenosyl-L-methionine</keyword>